<proteinExistence type="predicted"/>
<evidence type="ECO:0000313" key="1">
    <source>
        <dbReference type="EMBL" id="MDF2094377.1"/>
    </source>
</evidence>
<dbReference type="EMBL" id="JARHUD010000001">
    <property type="protein sequence ID" value="MDF2094377.1"/>
    <property type="molecule type" value="Genomic_DNA"/>
</dbReference>
<name>A0ABT5YHK4_9PROT</name>
<gene>
    <name evidence="1" type="ORF">P2G67_00125</name>
</gene>
<comment type="caution">
    <text evidence="1">The sequence shown here is derived from an EMBL/GenBank/DDBJ whole genome shotgun (WGS) entry which is preliminary data.</text>
</comment>
<keyword evidence="2" id="KW-1185">Reference proteome</keyword>
<dbReference type="Proteomes" id="UP001215503">
    <property type="component" value="Unassembled WGS sequence"/>
</dbReference>
<accession>A0ABT5YHK4</accession>
<evidence type="ECO:0000313" key="2">
    <source>
        <dbReference type="Proteomes" id="UP001215503"/>
    </source>
</evidence>
<dbReference type="RefSeq" id="WP_275818831.1">
    <property type="nucleotide sequence ID" value="NZ_JARHUD010000001.1"/>
</dbReference>
<protein>
    <submittedName>
        <fullName evidence="1">Uncharacterized protein</fullName>
    </submittedName>
</protein>
<sequence length="87" mass="9931">MAQYRTKYEPPEMEEALAAAEGLSQEPEEQLEIVASLMGLDLEEVRSWHAQRKPQRARSRFTLTTTRKGVPRSAPEVVVLKRRPRAA</sequence>
<organism evidence="1 2">
    <name type="scientific">Aquibaculum arenosum</name>
    <dbReference type="NCBI Taxonomy" id="3032591"/>
    <lineage>
        <taxon>Bacteria</taxon>
        <taxon>Pseudomonadati</taxon>
        <taxon>Pseudomonadota</taxon>
        <taxon>Alphaproteobacteria</taxon>
        <taxon>Rhodospirillales</taxon>
        <taxon>Rhodovibrionaceae</taxon>
        <taxon>Aquibaculum</taxon>
    </lineage>
</organism>
<reference evidence="1 2" key="1">
    <citation type="submission" date="2023-03" db="EMBL/GenBank/DDBJ databases">
        <title>Fodinicurvata sp. CAU 1616 isolated from sea sendiment.</title>
        <authorList>
            <person name="Kim W."/>
        </authorList>
    </citation>
    <scope>NUCLEOTIDE SEQUENCE [LARGE SCALE GENOMIC DNA]</scope>
    <source>
        <strain evidence="1 2">CAU 1616</strain>
    </source>
</reference>